<gene>
    <name evidence="2" type="ORF">LCGC14_0196240</name>
</gene>
<accession>A0A0F9X4P6</accession>
<name>A0A0F9X4P6_9ZZZZ</name>
<reference evidence="2" key="1">
    <citation type="journal article" date="2015" name="Nature">
        <title>Complex archaea that bridge the gap between prokaryotes and eukaryotes.</title>
        <authorList>
            <person name="Spang A."/>
            <person name="Saw J.H."/>
            <person name="Jorgensen S.L."/>
            <person name="Zaremba-Niedzwiedzka K."/>
            <person name="Martijn J."/>
            <person name="Lind A.E."/>
            <person name="van Eijk R."/>
            <person name="Schleper C."/>
            <person name="Guy L."/>
            <person name="Ettema T.J."/>
        </authorList>
    </citation>
    <scope>NUCLEOTIDE SEQUENCE</scope>
</reference>
<protein>
    <submittedName>
        <fullName evidence="2">Uncharacterized protein</fullName>
    </submittedName>
</protein>
<dbReference type="EMBL" id="LAZR01000084">
    <property type="protein sequence ID" value="KKN93791.1"/>
    <property type="molecule type" value="Genomic_DNA"/>
</dbReference>
<proteinExistence type="predicted"/>
<comment type="caution">
    <text evidence="2">The sequence shown here is derived from an EMBL/GenBank/DDBJ whole genome shotgun (WGS) entry which is preliminary data.</text>
</comment>
<feature type="region of interest" description="Disordered" evidence="1">
    <location>
        <begin position="162"/>
        <end position="184"/>
    </location>
</feature>
<dbReference type="AlphaFoldDB" id="A0A0F9X4P6"/>
<sequence>MGLNISAMPKSRQSLMKINIREWRKHRMLKLTIECDACKTSIDKKGEFKGKTLEELKRVMQDSGWTRTKSDSYIGPKCDALYTRIDGMKLGMDTGIISHDTSDENRDKKPSVEIIGDDSFTWGYQSRYCILGFKSASGKNSHEKKFHKDKYVAPLRGEARKTQIKKDNFGKRGGKGRPDPACQN</sequence>
<organism evidence="2">
    <name type="scientific">marine sediment metagenome</name>
    <dbReference type="NCBI Taxonomy" id="412755"/>
    <lineage>
        <taxon>unclassified sequences</taxon>
        <taxon>metagenomes</taxon>
        <taxon>ecological metagenomes</taxon>
    </lineage>
</organism>
<evidence type="ECO:0000256" key="1">
    <source>
        <dbReference type="SAM" id="MobiDB-lite"/>
    </source>
</evidence>
<evidence type="ECO:0000313" key="2">
    <source>
        <dbReference type="EMBL" id="KKN93791.1"/>
    </source>
</evidence>